<feature type="compositionally biased region" description="Basic and acidic residues" evidence="1">
    <location>
        <begin position="39"/>
        <end position="57"/>
    </location>
</feature>
<evidence type="ECO:0000313" key="2">
    <source>
        <dbReference type="EMBL" id="AQM75269.1"/>
    </source>
</evidence>
<name>A0A218KRU4_9EURY</name>
<organism evidence="2">
    <name type="scientific">Halorubrum lacusprofundi</name>
    <dbReference type="NCBI Taxonomy" id="2247"/>
    <lineage>
        <taxon>Archaea</taxon>
        <taxon>Methanobacteriati</taxon>
        <taxon>Methanobacteriota</taxon>
        <taxon>Stenosarchaea group</taxon>
        <taxon>Halobacteria</taxon>
        <taxon>Halobacteriales</taxon>
        <taxon>Haloferacaceae</taxon>
        <taxon>Halorubrum</taxon>
    </lineage>
</organism>
<keyword evidence="2" id="KW-0614">Plasmid</keyword>
<dbReference type="EMBL" id="KX687704">
    <property type="protein sequence ID" value="AQM75269.1"/>
    <property type="molecule type" value="Genomic_DNA"/>
</dbReference>
<reference evidence="2" key="2">
    <citation type="journal article" date="2017" name="Nat. Microbiol.">
        <title>A plasmid from an Antarctic haloarchaeon uses specialized membrane vesicles to disseminate and infect plasmid-free cells.</title>
        <authorList>
            <person name="Erdmann S."/>
            <person name="Tschitschko B."/>
            <person name="Zhong L."/>
            <person name="Raftery M.J."/>
            <person name="Cavicchioli R."/>
        </authorList>
    </citation>
    <scope>NUCLEOTIDE SEQUENCE</scope>
    <source>
        <strain evidence="2">R1S1</strain>
        <plasmid evidence="2">pR1SE</plasmid>
    </source>
</reference>
<feature type="compositionally biased region" description="Basic and acidic residues" evidence="1">
    <location>
        <begin position="1"/>
        <end position="12"/>
    </location>
</feature>
<proteinExistence type="predicted"/>
<dbReference type="EMBL" id="KX906370">
    <property type="protein sequence ID" value="ASK38240.1"/>
    <property type="molecule type" value="Genomic_DNA"/>
</dbReference>
<dbReference type="OrthoDB" id="323826at2157"/>
<accession>A0A218KRU4</accession>
<geneLocation type="plasmid" evidence="2">
    <name>pR1SE</name>
</geneLocation>
<protein>
    <submittedName>
        <fullName evidence="2">Uncharacterized protein</fullName>
    </submittedName>
</protein>
<sequence length="218" mass="24577">MSETQRTREASTRRSPGARESPYPRENYFASVDDEYDPEREPLDDTRNDHHLRTLDRGTSKDEWIVATLQKGQATMLCPYALNESPDAEWALHDENGEVVLSDPSEYPPPASGFVTPETDTAARKPSTSQWRFNPDHGYLVFGGIPRDQCREEFLAFVEELLDAIEAEPLEGERDAALELAADLKSRGDRPDSDICELIVRKLLGSESLREFVATGNY</sequence>
<reference evidence="3" key="1">
    <citation type="submission" date="2016-09" db="EMBL/GenBank/DDBJ databases">
        <title>A plasmid goes viral.</title>
        <authorList>
            <person name="Erdmann S."/>
            <person name="Tschitschko B."/>
            <person name="Cavicchioli R."/>
        </authorList>
    </citation>
    <scope>NUCLEOTIDE SEQUENCE</scope>
    <source>
        <strain evidence="3">HLS1</strain>
        <plasmid evidence="3">pR1SE2</plasmid>
    </source>
</reference>
<evidence type="ECO:0000256" key="1">
    <source>
        <dbReference type="SAM" id="MobiDB-lite"/>
    </source>
</evidence>
<dbReference type="RefSeq" id="WP_088901255.1">
    <property type="nucleotide sequence ID" value="NZ_JAJNEG010000027.1"/>
</dbReference>
<evidence type="ECO:0000313" key="3">
    <source>
        <dbReference type="EMBL" id="ASK38240.1"/>
    </source>
</evidence>
<geneLocation type="plasmid" evidence="3">
    <name>pR1SE2</name>
</geneLocation>
<dbReference type="AlphaFoldDB" id="A0A218KRU4"/>
<feature type="region of interest" description="Disordered" evidence="1">
    <location>
        <begin position="1"/>
        <end position="57"/>
    </location>
</feature>